<sequence>MTKVAVLLTQGFADWEYGVLCGLGQGYFGLEIRFVTPVPGEVTSMGGLVARVVDGLDLLEAWAPDALVVIGGTIWERPEAPDVVDVLRAAHQRGAVVAGICGGTLALARAGLLNAVRHTSNDAAFLGTHADSYAGSATYLEQPTAVSDGRVVTAAGTAPVSFAAEVMAALDVPAETVHQLKSMLGGEHRVPRSAAA</sequence>
<evidence type="ECO:0000313" key="3">
    <source>
        <dbReference type="Proteomes" id="UP000237718"/>
    </source>
</evidence>
<evidence type="ECO:0000259" key="1">
    <source>
        <dbReference type="Pfam" id="PF01965"/>
    </source>
</evidence>
<dbReference type="Proteomes" id="UP000237718">
    <property type="component" value="Unassembled WGS sequence"/>
</dbReference>
<proteinExistence type="predicted"/>
<evidence type="ECO:0000313" key="2">
    <source>
        <dbReference type="EMBL" id="PRZ50120.1"/>
    </source>
</evidence>
<feature type="domain" description="DJ-1/PfpI" evidence="1">
    <location>
        <begin position="3"/>
        <end position="168"/>
    </location>
</feature>
<gene>
    <name evidence="2" type="ORF">CLV89_101336</name>
</gene>
<dbReference type="EMBL" id="PVUF01000001">
    <property type="protein sequence ID" value="PRZ50120.1"/>
    <property type="molecule type" value="Genomic_DNA"/>
</dbReference>
<dbReference type="Pfam" id="PF01965">
    <property type="entry name" value="DJ-1_PfpI"/>
    <property type="match status" value="1"/>
</dbReference>
<dbReference type="InterPro" id="IPR029062">
    <property type="entry name" value="Class_I_gatase-like"/>
</dbReference>
<comment type="caution">
    <text evidence="2">The sequence shown here is derived from an EMBL/GenBank/DDBJ whole genome shotgun (WGS) entry which is preliminary data.</text>
</comment>
<dbReference type="AlphaFoldDB" id="A0A2T1AND3"/>
<dbReference type="InterPro" id="IPR002818">
    <property type="entry name" value="DJ-1/PfpI"/>
</dbReference>
<organism evidence="2 3">
    <name type="scientific">Tritonibacter scottomollicae</name>
    <name type="common">Epibacterium scottomollicae</name>
    <dbReference type="NCBI Taxonomy" id="483013"/>
    <lineage>
        <taxon>Bacteria</taxon>
        <taxon>Pseudomonadati</taxon>
        <taxon>Pseudomonadota</taxon>
        <taxon>Alphaproteobacteria</taxon>
        <taxon>Rhodobacterales</taxon>
        <taxon>Paracoccaceae</taxon>
        <taxon>Tritonibacter</taxon>
    </lineage>
</organism>
<dbReference type="PANTHER" id="PTHR43130:SF3">
    <property type="entry name" value="HTH-TYPE TRANSCRIPTIONAL REGULATOR RV1931C"/>
    <property type="match status" value="1"/>
</dbReference>
<dbReference type="RefSeq" id="WP_106161866.1">
    <property type="nucleotide sequence ID" value="NZ_JBLWXK010000004.1"/>
</dbReference>
<dbReference type="OrthoDB" id="8030967at2"/>
<reference evidence="2 3" key="1">
    <citation type="submission" date="2018-03" db="EMBL/GenBank/DDBJ databases">
        <title>Genomic Encyclopedia of Archaeal and Bacterial Type Strains, Phase II (KMG-II): from individual species to whole genera.</title>
        <authorList>
            <person name="Goeker M."/>
        </authorList>
    </citation>
    <scope>NUCLEOTIDE SEQUENCE [LARGE SCALE GENOMIC DNA]</scope>
    <source>
        <strain evidence="2 3">DSM 25328</strain>
    </source>
</reference>
<dbReference type="CDD" id="cd03140">
    <property type="entry name" value="GATase1_PfpI_3"/>
    <property type="match status" value="1"/>
</dbReference>
<dbReference type="SUPFAM" id="SSF52317">
    <property type="entry name" value="Class I glutamine amidotransferase-like"/>
    <property type="match status" value="1"/>
</dbReference>
<dbReference type="InterPro" id="IPR052158">
    <property type="entry name" value="INH-QAR"/>
</dbReference>
<name>A0A2T1AND3_TRISK</name>
<accession>A0A2T1AND3</accession>
<dbReference type="Gene3D" id="3.40.50.880">
    <property type="match status" value="1"/>
</dbReference>
<protein>
    <submittedName>
        <fullName evidence="2">DJ-1/PfpI family protein</fullName>
    </submittedName>
</protein>
<dbReference type="PANTHER" id="PTHR43130">
    <property type="entry name" value="ARAC-FAMILY TRANSCRIPTIONAL REGULATOR"/>
    <property type="match status" value="1"/>
</dbReference>